<evidence type="ECO:0000313" key="11">
    <source>
        <dbReference type="Proteomes" id="UP000315303"/>
    </source>
</evidence>
<dbReference type="SMART" id="SM00862">
    <property type="entry name" value="Trans_reg_C"/>
    <property type="match status" value="1"/>
</dbReference>
<keyword evidence="2" id="KW-0902">Two-component regulatory system</keyword>
<dbReference type="Pfam" id="PF00486">
    <property type="entry name" value="Trans_reg_C"/>
    <property type="match status" value="1"/>
</dbReference>
<evidence type="ECO:0000256" key="6">
    <source>
        <dbReference type="PROSITE-ProRule" id="PRU00169"/>
    </source>
</evidence>
<feature type="DNA-binding region" description="OmpR/PhoB-type" evidence="7">
    <location>
        <begin position="124"/>
        <end position="220"/>
    </location>
</feature>
<dbReference type="PANTHER" id="PTHR48111">
    <property type="entry name" value="REGULATOR OF RPOS"/>
    <property type="match status" value="1"/>
</dbReference>
<evidence type="ECO:0000256" key="4">
    <source>
        <dbReference type="ARBA" id="ARBA00023125"/>
    </source>
</evidence>
<keyword evidence="11" id="KW-1185">Reference proteome</keyword>
<evidence type="ECO:0000313" key="10">
    <source>
        <dbReference type="EMBL" id="TPH12119.1"/>
    </source>
</evidence>
<dbReference type="CDD" id="cd17624">
    <property type="entry name" value="REC_OmpR_PmrA-like"/>
    <property type="match status" value="1"/>
</dbReference>
<dbReference type="Gene3D" id="6.10.250.690">
    <property type="match status" value="1"/>
</dbReference>
<evidence type="ECO:0000256" key="3">
    <source>
        <dbReference type="ARBA" id="ARBA00023015"/>
    </source>
</evidence>
<gene>
    <name evidence="10" type="ORF">EPA86_17340</name>
</gene>
<dbReference type="SUPFAM" id="SSF52172">
    <property type="entry name" value="CheY-like"/>
    <property type="match status" value="1"/>
</dbReference>
<dbReference type="RefSeq" id="WP_140605650.1">
    <property type="nucleotide sequence ID" value="NZ_SAWY01000041.1"/>
</dbReference>
<dbReference type="InterPro" id="IPR001789">
    <property type="entry name" value="Sig_transdc_resp-reg_receiver"/>
</dbReference>
<evidence type="ECO:0000256" key="7">
    <source>
        <dbReference type="PROSITE-ProRule" id="PRU01091"/>
    </source>
</evidence>
<keyword evidence="1 6" id="KW-0597">Phosphoprotein</keyword>
<organism evidence="10 11">
    <name type="scientific">Litorilituus lipolyticus</name>
    <dbReference type="NCBI Taxonomy" id="2491017"/>
    <lineage>
        <taxon>Bacteria</taxon>
        <taxon>Pseudomonadati</taxon>
        <taxon>Pseudomonadota</taxon>
        <taxon>Gammaproteobacteria</taxon>
        <taxon>Alteromonadales</taxon>
        <taxon>Colwelliaceae</taxon>
        <taxon>Litorilituus</taxon>
    </lineage>
</organism>
<dbReference type="Gene3D" id="3.40.50.2300">
    <property type="match status" value="1"/>
</dbReference>
<feature type="domain" description="Response regulatory" evidence="8">
    <location>
        <begin position="2"/>
        <end position="117"/>
    </location>
</feature>
<dbReference type="Proteomes" id="UP000315303">
    <property type="component" value="Unassembled WGS sequence"/>
</dbReference>
<dbReference type="SUPFAM" id="SSF46894">
    <property type="entry name" value="C-terminal effector domain of the bipartite response regulators"/>
    <property type="match status" value="1"/>
</dbReference>
<feature type="modified residue" description="4-aspartylphosphate" evidence="6">
    <location>
        <position position="51"/>
    </location>
</feature>
<dbReference type="PANTHER" id="PTHR48111:SF22">
    <property type="entry name" value="REGULATOR OF RPOS"/>
    <property type="match status" value="1"/>
</dbReference>
<keyword evidence="4 7" id="KW-0238">DNA-binding</keyword>
<dbReference type="AlphaFoldDB" id="A0A502KPC8"/>
<comment type="caution">
    <text evidence="10">The sequence shown here is derived from an EMBL/GenBank/DDBJ whole genome shotgun (WGS) entry which is preliminary data.</text>
</comment>
<accession>A0A502KPC8</accession>
<dbReference type="GO" id="GO:0005829">
    <property type="term" value="C:cytosol"/>
    <property type="evidence" value="ECO:0007669"/>
    <property type="project" value="TreeGrafter"/>
</dbReference>
<keyword evidence="5" id="KW-0804">Transcription</keyword>
<dbReference type="GO" id="GO:0000976">
    <property type="term" value="F:transcription cis-regulatory region binding"/>
    <property type="evidence" value="ECO:0007669"/>
    <property type="project" value="TreeGrafter"/>
</dbReference>
<dbReference type="GO" id="GO:0006355">
    <property type="term" value="P:regulation of DNA-templated transcription"/>
    <property type="evidence" value="ECO:0007669"/>
    <property type="project" value="InterPro"/>
</dbReference>
<evidence type="ECO:0000256" key="1">
    <source>
        <dbReference type="ARBA" id="ARBA00022553"/>
    </source>
</evidence>
<dbReference type="EMBL" id="SAWY01000041">
    <property type="protein sequence ID" value="TPH12119.1"/>
    <property type="molecule type" value="Genomic_DNA"/>
</dbReference>
<dbReference type="GO" id="GO:0000156">
    <property type="term" value="F:phosphorelay response regulator activity"/>
    <property type="evidence" value="ECO:0007669"/>
    <property type="project" value="TreeGrafter"/>
</dbReference>
<reference evidence="10 11" key="1">
    <citation type="submission" date="2019-01" db="EMBL/GenBank/DDBJ databases">
        <title>Litorilituus lipolytica sp. nov., isolated from intertidal sand of the Yellow Sea in China.</title>
        <authorList>
            <person name="Liu A."/>
        </authorList>
    </citation>
    <scope>NUCLEOTIDE SEQUENCE [LARGE SCALE GENOMIC DNA]</scope>
    <source>
        <strain evidence="10 11">RZ04</strain>
    </source>
</reference>
<name>A0A502KPC8_9GAMM</name>
<dbReference type="InterPro" id="IPR001867">
    <property type="entry name" value="OmpR/PhoB-type_DNA-bd"/>
</dbReference>
<evidence type="ECO:0000256" key="2">
    <source>
        <dbReference type="ARBA" id="ARBA00023012"/>
    </source>
</evidence>
<dbReference type="InterPro" id="IPR036388">
    <property type="entry name" value="WH-like_DNA-bd_sf"/>
</dbReference>
<dbReference type="CDD" id="cd00383">
    <property type="entry name" value="trans_reg_C"/>
    <property type="match status" value="1"/>
</dbReference>
<dbReference type="GO" id="GO:0032993">
    <property type="term" value="C:protein-DNA complex"/>
    <property type="evidence" value="ECO:0007669"/>
    <property type="project" value="TreeGrafter"/>
</dbReference>
<evidence type="ECO:0000256" key="5">
    <source>
        <dbReference type="ARBA" id="ARBA00023163"/>
    </source>
</evidence>
<evidence type="ECO:0000259" key="8">
    <source>
        <dbReference type="PROSITE" id="PS50110"/>
    </source>
</evidence>
<dbReference type="PROSITE" id="PS50110">
    <property type="entry name" value="RESPONSE_REGULATORY"/>
    <property type="match status" value="1"/>
</dbReference>
<dbReference type="Gene3D" id="1.10.10.10">
    <property type="entry name" value="Winged helix-like DNA-binding domain superfamily/Winged helix DNA-binding domain"/>
    <property type="match status" value="1"/>
</dbReference>
<dbReference type="InterPro" id="IPR016032">
    <property type="entry name" value="Sig_transdc_resp-reg_C-effctor"/>
</dbReference>
<evidence type="ECO:0000259" key="9">
    <source>
        <dbReference type="PROSITE" id="PS51755"/>
    </source>
</evidence>
<keyword evidence="3" id="KW-0805">Transcription regulation</keyword>
<protein>
    <submittedName>
        <fullName evidence="10">Response regulator transcription factor</fullName>
    </submittedName>
</protein>
<dbReference type="InterPro" id="IPR011006">
    <property type="entry name" value="CheY-like_superfamily"/>
</dbReference>
<dbReference type="InterPro" id="IPR039420">
    <property type="entry name" value="WalR-like"/>
</dbReference>
<dbReference type="SMART" id="SM00448">
    <property type="entry name" value="REC"/>
    <property type="match status" value="1"/>
</dbReference>
<feature type="domain" description="OmpR/PhoB-type" evidence="9">
    <location>
        <begin position="124"/>
        <end position="220"/>
    </location>
</feature>
<dbReference type="Pfam" id="PF00072">
    <property type="entry name" value="Response_reg"/>
    <property type="match status" value="1"/>
</dbReference>
<sequence length="220" mass="24821">MRILLVEDNADLAASIVDYLEMQGHSCDLAFNGESGFNAAISNDFDMYIFDIAMPKMDGLQLCQKLRNQCNNTVPILFLTARDTLDDKLAGFSAGADDYLIKPFDLSELLVRLQAIYNRYVGVKTTLALKDLSVDLKTEQVMRANKVISLSPNTYKLLIILMQRSPEIVLRQELEHLVWGDNLPDSDSLRSHIYKLRSKIDKPFTQPLIKTSKGRGFSIS</sequence>
<proteinExistence type="predicted"/>
<dbReference type="PROSITE" id="PS51755">
    <property type="entry name" value="OMPR_PHOB"/>
    <property type="match status" value="1"/>
</dbReference>
<dbReference type="OrthoDB" id="9802426at2"/>